<comment type="cofactor">
    <cofactor evidence="1">
        <name>FMN</name>
        <dbReference type="ChEBI" id="CHEBI:58210"/>
    </cofactor>
</comment>
<feature type="domain" description="Dihydroorotate dehydrogenase catalytic" evidence="6">
    <location>
        <begin position="338"/>
        <end position="400"/>
    </location>
</feature>
<organism evidence="7 8">
    <name type="scientific">Durusdinium trenchii</name>
    <dbReference type="NCBI Taxonomy" id="1381693"/>
    <lineage>
        <taxon>Eukaryota</taxon>
        <taxon>Sar</taxon>
        <taxon>Alveolata</taxon>
        <taxon>Dinophyceae</taxon>
        <taxon>Suessiales</taxon>
        <taxon>Symbiodiniaceae</taxon>
        <taxon>Durusdinium</taxon>
    </lineage>
</organism>
<keyword evidence="8" id="KW-1185">Reference proteome</keyword>
<evidence type="ECO:0000313" key="8">
    <source>
        <dbReference type="Proteomes" id="UP001642464"/>
    </source>
</evidence>
<reference evidence="7 8" key="1">
    <citation type="submission" date="2024-02" db="EMBL/GenBank/DDBJ databases">
        <authorList>
            <person name="Chen Y."/>
            <person name="Shah S."/>
            <person name="Dougan E. K."/>
            <person name="Thang M."/>
            <person name="Chan C."/>
        </authorList>
    </citation>
    <scope>NUCLEOTIDE SEQUENCE [LARGE SCALE GENOMIC DNA]</scope>
</reference>
<sequence length="436" mass="47650">MAALRVAGVAFRNSRQLQRWSCCRPVIRWPSHIRCFAQTPGPMAPPRNAEEMQKFINEYDQKVAAEEAAESSFWRRFNSNVGAWLGAVVAGGILYVLHCVDDVSSTLSDVWGSFLRQLSEESQRKILLQAARWRVLPKDMDKDDPYLVTEPLEGLRFFAPVGLAPGLDPLGEGITAFFDLGFAFVEVGPVAPGSSESAALAHTLSTRDSSQQIARFGLLGASIGGSKEELLEQISSLGSYVRYFAVDAEHVRDVDALPKLMRELTLAALKLPGGPRIFLRLPACWPDASVDHEARCSAVGALAEALRSSESAGLILCHDDAAADCRGTEETRRKHRDLISAAFQRTKGDIVIIASGGMRHGRDALDAVEAGATAVQISSILLTEGPRACRRIKDEVAQLLMQEGHENLQSLVGVAVLRQTGRMKPKKKRNPWKQKA</sequence>
<keyword evidence="4" id="KW-0288">FMN</keyword>
<dbReference type="SUPFAM" id="SSF51395">
    <property type="entry name" value="FMN-linked oxidoreductases"/>
    <property type="match status" value="1"/>
</dbReference>
<gene>
    <name evidence="7" type="ORF">SCF082_LOCUS36204</name>
</gene>
<dbReference type="PANTHER" id="PTHR48109:SF4">
    <property type="entry name" value="DIHYDROOROTATE DEHYDROGENASE (QUINONE), MITOCHONDRIAL"/>
    <property type="match status" value="1"/>
</dbReference>
<accession>A0ABP0PHD7</accession>
<dbReference type="Gene3D" id="3.20.20.70">
    <property type="entry name" value="Aldolase class I"/>
    <property type="match status" value="2"/>
</dbReference>
<dbReference type="InterPro" id="IPR013785">
    <property type="entry name" value="Aldolase_TIM"/>
</dbReference>
<evidence type="ECO:0000256" key="5">
    <source>
        <dbReference type="ARBA" id="ARBA00023002"/>
    </source>
</evidence>
<dbReference type="EMBL" id="CAXAMM010035491">
    <property type="protein sequence ID" value="CAK9074334.1"/>
    <property type="molecule type" value="Genomic_DNA"/>
</dbReference>
<evidence type="ECO:0000259" key="6">
    <source>
        <dbReference type="Pfam" id="PF01180"/>
    </source>
</evidence>
<dbReference type="InterPro" id="IPR005720">
    <property type="entry name" value="Dihydroorotate_DH_cat"/>
</dbReference>
<name>A0ABP0PHD7_9DINO</name>
<dbReference type="PANTHER" id="PTHR48109">
    <property type="entry name" value="DIHYDROOROTATE DEHYDROGENASE (QUINONE), MITOCHONDRIAL-RELATED"/>
    <property type="match status" value="1"/>
</dbReference>
<dbReference type="Pfam" id="PF01180">
    <property type="entry name" value="DHO_dh"/>
    <property type="match status" value="1"/>
</dbReference>
<evidence type="ECO:0000256" key="3">
    <source>
        <dbReference type="ARBA" id="ARBA00022630"/>
    </source>
</evidence>
<evidence type="ECO:0000313" key="7">
    <source>
        <dbReference type="EMBL" id="CAK9074334.1"/>
    </source>
</evidence>
<comment type="caution">
    <text evidence="7">The sequence shown here is derived from an EMBL/GenBank/DDBJ whole genome shotgun (WGS) entry which is preliminary data.</text>
</comment>
<proteinExistence type="predicted"/>
<protein>
    <recommendedName>
        <fullName evidence="6">Dihydroorotate dehydrogenase catalytic domain-containing protein</fullName>
    </recommendedName>
</protein>
<evidence type="ECO:0000256" key="2">
    <source>
        <dbReference type="ARBA" id="ARBA00004725"/>
    </source>
</evidence>
<keyword evidence="3" id="KW-0285">Flavoprotein</keyword>
<evidence type="ECO:0000256" key="1">
    <source>
        <dbReference type="ARBA" id="ARBA00001917"/>
    </source>
</evidence>
<dbReference type="InterPro" id="IPR050074">
    <property type="entry name" value="DHO_dehydrogenase"/>
</dbReference>
<evidence type="ECO:0000256" key="4">
    <source>
        <dbReference type="ARBA" id="ARBA00022643"/>
    </source>
</evidence>
<dbReference type="Proteomes" id="UP001642464">
    <property type="component" value="Unassembled WGS sequence"/>
</dbReference>
<comment type="pathway">
    <text evidence="2">Pyrimidine metabolism; UMP biosynthesis via de novo pathway.</text>
</comment>
<keyword evidence="5" id="KW-0560">Oxidoreductase</keyword>